<proteinExistence type="predicted"/>
<keyword evidence="1" id="KW-1133">Transmembrane helix</keyword>
<evidence type="ECO:0000256" key="1">
    <source>
        <dbReference type="SAM" id="Phobius"/>
    </source>
</evidence>
<reference evidence="3" key="1">
    <citation type="journal article" date="2019" name="Int. J. Syst. Evol. Microbiol.">
        <title>The Global Catalogue of Microorganisms (GCM) 10K type strain sequencing project: providing services to taxonomists for standard genome sequencing and annotation.</title>
        <authorList>
            <consortium name="The Broad Institute Genomics Platform"/>
            <consortium name="The Broad Institute Genome Sequencing Center for Infectious Disease"/>
            <person name="Wu L."/>
            <person name="Ma J."/>
        </authorList>
    </citation>
    <scope>NUCLEOTIDE SEQUENCE [LARGE SCALE GENOMIC DNA]</scope>
    <source>
        <strain evidence="3">JCM 17543</strain>
    </source>
</reference>
<protein>
    <submittedName>
        <fullName evidence="2">Uncharacterized protein</fullName>
    </submittedName>
</protein>
<dbReference type="RefSeq" id="WP_344699432.1">
    <property type="nucleotide sequence ID" value="NZ_BAABBM010000001.1"/>
</dbReference>
<accession>A0ABP7LE84</accession>
<evidence type="ECO:0000313" key="2">
    <source>
        <dbReference type="EMBL" id="GAA3900216.1"/>
    </source>
</evidence>
<evidence type="ECO:0000313" key="3">
    <source>
        <dbReference type="Proteomes" id="UP001500827"/>
    </source>
</evidence>
<sequence length="195" mass="21546">MASPKKVTVEVHIVKDSTKPPPEKPYSFWLEPKDKKLGGKGNDLIFNGENLYDGFEIDFDLVDETGEGFYFMDIGKKPNGEPDPDLAPMWVKTVKDLSEPCPDREFWDGFVATKLVGNNTTLKVRNANSTVQKFKFAFMFSTTPHQGPYQIMYDPGGLNQNSNATTKSPLVAVAVVIGVVALAGFVAYELGVFNN</sequence>
<keyword evidence="1" id="KW-0472">Membrane</keyword>
<organism evidence="2 3">
    <name type="scientific">Sphingomonas limnosediminicola</name>
    <dbReference type="NCBI Taxonomy" id="940133"/>
    <lineage>
        <taxon>Bacteria</taxon>
        <taxon>Pseudomonadati</taxon>
        <taxon>Pseudomonadota</taxon>
        <taxon>Alphaproteobacteria</taxon>
        <taxon>Sphingomonadales</taxon>
        <taxon>Sphingomonadaceae</taxon>
        <taxon>Sphingomonas</taxon>
    </lineage>
</organism>
<comment type="caution">
    <text evidence="2">The sequence shown here is derived from an EMBL/GenBank/DDBJ whole genome shotgun (WGS) entry which is preliminary data.</text>
</comment>
<dbReference type="EMBL" id="BAABBM010000001">
    <property type="protein sequence ID" value="GAA3900216.1"/>
    <property type="molecule type" value="Genomic_DNA"/>
</dbReference>
<keyword evidence="1" id="KW-0812">Transmembrane</keyword>
<keyword evidence="3" id="KW-1185">Reference proteome</keyword>
<name>A0ABP7LE84_9SPHN</name>
<feature type="transmembrane region" description="Helical" evidence="1">
    <location>
        <begin position="170"/>
        <end position="188"/>
    </location>
</feature>
<gene>
    <name evidence="2" type="ORF">GCM10022276_18810</name>
</gene>
<dbReference type="Proteomes" id="UP001500827">
    <property type="component" value="Unassembled WGS sequence"/>
</dbReference>